<protein>
    <submittedName>
        <fullName evidence="1">Uncharacterized protein</fullName>
    </submittedName>
</protein>
<dbReference type="InterPro" id="IPR000719">
    <property type="entry name" value="Prot_kinase_dom"/>
</dbReference>
<proteinExistence type="predicted"/>
<dbReference type="GeneID" id="9808038"/>
<dbReference type="CTD" id="9808038"/>
<dbReference type="PANTHER" id="PTHR24361">
    <property type="entry name" value="MITOGEN-ACTIVATED KINASE KINASE KINASE"/>
    <property type="match status" value="1"/>
</dbReference>
<dbReference type="KEGG" id="crq:GCK72_023047"/>
<accession>E3N6U5</accession>
<organism evidence="2">
    <name type="scientific">Caenorhabditis remanei</name>
    <name type="common">Caenorhabditis vulgaris</name>
    <dbReference type="NCBI Taxonomy" id="31234"/>
    <lineage>
        <taxon>Eukaryota</taxon>
        <taxon>Metazoa</taxon>
        <taxon>Ecdysozoa</taxon>
        <taxon>Nematoda</taxon>
        <taxon>Chromadorea</taxon>
        <taxon>Rhabditida</taxon>
        <taxon>Rhabditina</taxon>
        <taxon>Rhabditomorpha</taxon>
        <taxon>Rhabditoidea</taxon>
        <taxon>Rhabditidae</taxon>
        <taxon>Peloderinae</taxon>
        <taxon>Caenorhabditis</taxon>
    </lineage>
</organism>
<dbReference type="STRING" id="31234.E3N6U5"/>
<dbReference type="Pfam" id="PF00069">
    <property type="entry name" value="Pkinase"/>
    <property type="match status" value="1"/>
</dbReference>
<evidence type="ECO:0000313" key="1">
    <source>
        <dbReference type="EMBL" id="EFO88262.1"/>
    </source>
</evidence>
<dbReference type="PROSITE" id="PS00107">
    <property type="entry name" value="PROTEIN_KINASE_ATP"/>
    <property type="match status" value="1"/>
</dbReference>
<dbReference type="PROSITE" id="PS50011">
    <property type="entry name" value="PROTEIN_KINASE_DOM"/>
    <property type="match status" value="1"/>
</dbReference>
<dbReference type="InterPro" id="IPR011009">
    <property type="entry name" value="Kinase-like_dom_sf"/>
</dbReference>
<dbReference type="GO" id="GO:0004674">
    <property type="term" value="F:protein serine/threonine kinase activity"/>
    <property type="evidence" value="ECO:0007669"/>
    <property type="project" value="TreeGrafter"/>
</dbReference>
<dbReference type="InterPro" id="IPR017441">
    <property type="entry name" value="Protein_kinase_ATP_BS"/>
</dbReference>
<dbReference type="SUPFAM" id="SSF56112">
    <property type="entry name" value="Protein kinase-like (PK-like)"/>
    <property type="match status" value="1"/>
</dbReference>
<dbReference type="OrthoDB" id="3269467at2759"/>
<gene>
    <name evidence="1" type="ORF">CRE_08504</name>
</gene>
<dbReference type="GO" id="GO:0005737">
    <property type="term" value="C:cytoplasm"/>
    <property type="evidence" value="ECO:0007669"/>
    <property type="project" value="TreeGrafter"/>
</dbReference>
<dbReference type="Gene3D" id="1.10.510.10">
    <property type="entry name" value="Transferase(Phosphotransferase) domain 1"/>
    <property type="match status" value="1"/>
</dbReference>
<evidence type="ECO:0000313" key="2">
    <source>
        <dbReference type="Proteomes" id="UP000008281"/>
    </source>
</evidence>
<dbReference type="AlphaFoldDB" id="E3N6U5"/>
<dbReference type="HOGENOM" id="CLU_645980_0_0_1"/>
<dbReference type="InterPro" id="IPR053235">
    <property type="entry name" value="Ser_Thr_kinase"/>
</dbReference>
<dbReference type="Gene3D" id="3.30.200.20">
    <property type="entry name" value="Phosphorylase Kinase, domain 1"/>
    <property type="match status" value="1"/>
</dbReference>
<name>E3N6U5_CAERE</name>
<dbReference type="eggNOG" id="KOG0575">
    <property type="taxonomic scope" value="Eukaryota"/>
</dbReference>
<dbReference type="Proteomes" id="UP000008281">
    <property type="component" value="Unassembled WGS sequence"/>
</dbReference>
<sequence>MTHSDILTILNRLIITLNFFLNIFLFSQIHAARTISVDPASQRFFDFPRIEIDQTTREMPAKSSIASKETNAKVGVRKSRRLTGAFTCDDGNDLRTDGQNSEVSDNKNLMSREQRLSHRNFNKPSDRQKNKDEEAESDNTVHFGFTNTQKVGKYTIEKRLGGGDNAECYAARKKYARASVALKLIKVNKKSTKLIDNEMQMLTKAQKHDFVQVFYGSFKYEKFHVIVLQQLHCDLLSQIKNGKTLCRQNVGKVAYQTIQGLEWLGSKNIVHRDLHCGNIFLTKNFSNIVIGDFGCSEMERRNDLKLRFNDLDHISHRVNKGAEYRLLDDIVSVLFLMLTLIGDKNLFSDENLPRMVQKKEHLFNHPENVLTKARNEFMIPVIIEVQSQLNGKLSYPSLIDVFRQIPGFSPLNKYVTSSAPVKHLR</sequence>
<keyword evidence="2" id="KW-1185">Reference proteome</keyword>
<dbReference type="GO" id="GO:0005524">
    <property type="term" value="F:ATP binding"/>
    <property type="evidence" value="ECO:0007669"/>
    <property type="project" value="UniProtKB-UniRule"/>
</dbReference>
<dbReference type="EMBL" id="DS268543">
    <property type="protein sequence ID" value="EFO88262.1"/>
    <property type="molecule type" value="Genomic_DNA"/>
</dbReference>
<reference evidence="1" key="1">
    <citation type="submission" date="2007-07" db="EMBL/GenBank/DDBJ databases">
        <title>PCAP assembly of the Caenorhabditis remanei genome.</title>
        <authorList>
            <consortium name="The Caenorhabditis remanei Sequencing Consortium"/>
            <person name="Wilson R.K."/>
        </authorList>
    </citation>
    <scope>NUCLEOTIDE SEQUENCE [LARGE SCALE GENOMIC DNA]</scope>
    <source>
        <strain evidence="1">PB4641</strain>
    </source>
</reference>
<dbReference type="RefSeq" id="XP_003095842.2">
    <property type="nucleotide sequence ID" value="XM_003095794.2"/>
</dbReference>